<sequence length="568" mass="64014">MPKKNLFLAITVIFLSSPLFIKAQDILGQQTNFNVESSYDLSQRTELTATLIRLSPTLYWYIDTKFWGELNAERQSELNQSLTSLSEEFETAIYPKLTRTFGSEWSPGIDKDTRVTVLMHPMKKESGGYFDSSDEYPKVQLPESNEREMIYLNAQYLNTAYAKGFLAHEFIHLITFNQKDRINHVAEDVWLNEARADYAPTLLGYDTPYEGSNLQRRVKDFLDKPSDPLTEWRDAPADYGVANLFLQYLVDHYGVQVLADSLKMSQTGIQSINAVLSKQGFKEDFAQIFTNWTVAVLVNNCQISEKYCYYNENLKDLRVTPLVNYLPFVGQSVLSVTNTTKDWAGNWHKFIGGQGTLSVDFQGSNNIIFKVPYITSTAGGDTSINILSLDTTQNGEMVIPDFGSETVALTIIPIAQNRTADFSSLEPSRTFSWTATTQQEKEIILPSLSPLSKPIFQMNRAELLARITEIQAVIIKLQGILAQLRGTASCLAINQNLYFGMRDNIQVRCLQEFLKNQGSGIYPEGIVNGNFFTLTKAAVVRFQEKYGIQGTGFAGPITRAKINQLLTK</sequence>
<dbReference type="AlphaFoldDB" id="A0A1G2EDX4"/>
<organism evidence="2 3">
    <name type="scientific">Candidatus Nealsonbacteria bacterium RIFCSPLOWO2_01_FULL_43_32</name>
    <dbReference type="NCBI Taxonomy" id="1801672"/>
    <lineage>
        <taxon>Bacteria</taxon>
        <taxon>Candidatus Nealsoniibacteriota</taxon>
    </lineage>
</organism>
<proteinExistence type="predicted"/>
<dbReference type="InterPro" id="IPR002477">
    <property type="entry name" value="Peptidoglycan-bd-like"/>
</dbReference>
<dbReference type="Gene3D" id="1.10.101.10">
    <property type="entry name" value="PGBD-like superfamily/PGBD"/>
    <property type="match status" value="1"/>
</dbReference>
<feature type="domain" description="Peptidoglycan binding-like" evidence="1">
    <location>
        <begin position="506"/>
        <end position="561"/>
    </location>
</feature>
<dbReference type="InterPro" id="IPR036366">
    <property type="entry name" value="PGBDSf"/>
</dbReference>
<dbReference type="SUPFAM" id="SSF47090">
    <property type="entry name" value="PGBD-like"/>
    <property type="match status" value="1"/>
</dbReference>
<accession>A0A1G2EDX4</accession>
<dbReference type="InterPro" id="IPR036365">
    <property type="entry name" value="PGBD-like_sf"/>
</dbReference>
<reference evidence="2 3" key="1">
    <citation type="journal article" date="2016" name="Nat. Commun.">
        <title>Thousands of microbial genomes shed light on interconnected biogeochemical processes in an aquifer system.</title>
        <authorList>
            <person name="Anantharaman K."/>
            <person name="Brown C.T."/>
            <person name="Hug L.A."/>
            <person name="Sharon I."/>
            <person name="Castelle C.J."/>
            <person name="Probst A.J."/>
            <person name="Thomas B.C."/>
            <person name="Singh A."/>
            <person name="Wilkins M.J."/>
            <person name="Karaoz U."/>
            <person name="Brodie E.L."/>
            <person name="Williams K.H."/>
            <person name="Hubbard S.S."/>
            <person name="Banfield J.F."/>
        </authorList>
    </citation>
    <scope>NUCLEOTIDE SEQUENCE [LARGE SCALE GENOMIC DNA]</scope>
</reference>
<dbReference type="Proteomes" id="UP000178647">
    <property type="component" value="Unassembled WGS sequence"/>
</dbReference>
<evidence type="ECO:0000313" key="2">
    <source>
        <dbReference type="EMBL" id="OGZ23969.1"/>
    </source>
</evidence>
<name>A0A1G2EDX4_9BACT</name>
<evidence type="ECO:0000259" key="1">
    <source>
        <dbReference type="Pfam" id="PF01471"/>
    </source>
</evidence>
<dbReference type="STRING" id="1801672.A2896_01350"/>
<dbReference type="Pfam" id="PF01471">
    <property type="entry name" value="PG_binding_1"/>
    <property type="match status" value="1"/>
</dbReference>
<dbReference type="EMBL" id="MHMH01000021">
    <property type="protein sequence ID" value="OGZ23969.1"/>
    <property type="molecule type" value="Genomic_DNA"/>
</dbReference>
<gene>
    <name evidence="2" type="ORF">A2896_01350</name>
</gene>
<protein>
    <recommendedName>
        <fullName evidence="1">Peptidoglycan binding-like domain-containing protein</fullName>
    </recommendedName>
</protein>
<comment type="caution">
    <text evidence="2">The sequence shown here is derived from an EMBL/GenBank/DDBJ whole genome shotgun (WGS) entry which is preliminary data.</text>
</comment>
<evidence type="ECO:0000313" key="3">
    <source>
        <dbReference type="Proteomes" id="UP000178647"/>
    </source>
</evidence>